<dbReference type="InterPro" id="IPR029046">
    <property type="entry name" value="LolA/LolB/LppX"/>
</dbReference>
<organism evidence="2 3">
    <name type="scientific">Catellatospora aurea</name>
    <dbReference type="NCBI Taxonomy" id="1337874"/>
    <lineage>
        <taxon>Bacteria</taxon>
        <taxon>Bacillati</taxon>
        <taxon>Actinomycetota</taxon>
        <taxon>Actinomycetes</taxon>
        <taxon>Micromonosporales</taxon>
        <taxon>Micromonosporaceae</taxon>
        <taxon>Catellatospora</taxon>
    </lineage>
</organism>
<keyword evidence="3" id="KW-1185">Reference proteome</keyword>
<dbReference type="PROSITE" id="PS51257">
    <property type="entry name" value="PROKAR_LIPOPROTEIN"/>
    <property type="match status" value="1"/>
</dbReference>
<dbReference type="Proteomes" id="UP001596392">
    <property type="component" value="Unassembled WGS sequence"/>
</dbReference>
<dbReference type="EMBL" id="JBHTAC010000053">
    <property type="protein sequence ID" value="MFC7247269.1"/>
    <property type="molecule type" value="Genomic_DNA"/>
</dbReference>
<sequence>MRTRRLGIAAVGLIAAAALVAGCQPAPKAEPGATPSAAASTQAQASAADALTAATGKLKTTTAKITMTMGGAASMKATGSVDGPNKKVAMNMVIGAMGQNLTMDTVQIGEEVWLKYAGVPGLPKDWMHVDVTKLGPNSTVRKSLEDPSFSENLLRTAAQVSWDGTNKVKGTIDMTKSPTMNAAAAAALGDKATAVPFTATLDDQGRLLTMTMAVGDAVPQAGITDMVVTYSAYGEPVTVEKPAGKIVEAPVELLASL</sequence>
<accession>A0ABW2H7K2</accession>
<evidence type="ECO:0000256" key="1">
    <source>
        <dbReference type="SAM" id="SignalP"/>
    </source>
</evidence>
<dbReference type="RefSeq" id="WP_376810021.1">
    <property type="nucleotide sequence ID" value="NZ_JBHTAC010000053.1"/>
</dbReference>
<dbReference type="SUPFAM" id="SSF89392">
    <property type="entry name" value="Prokaryotic lipoproteins and lipoprotein localization factors"/>
    <property type="match status" value="1"/>
</dbReference>
<evidence type="ECO:0008006" key="4">
    <source>
        <dbReference type="Google" id="ProtNLM"/>
    </source>
</evidence>
<gene>
    <name evidence="2" type="ORF">ACFQO7_32755</name>
</gene>
<evidence type="ECO:0000313" key="2">
    <source>
        <dbReference type="EMBL" id="MFC7247269.1"/>
    </source>
</evidence>
<name>A0ABW2H7K2_9ACTN</name>
<evidence type="ECO:0000313" key="3">
    <source>
        <dbReference type="Proteomes" id="UP001596392"/>
    </source>
</evidence>
<reference evidence="3" key="1">
    <citation type="journal article" date="2019" name="Int. J. Syst. Evol. Microbiol.">
        <title>The Global Catalogue of Microorganisms (GCM) 10K type strain sequencing project: providing services to taxonomists for standard genome sequencing and annotation.</title>
        <authorList>
            <consortium name="The Broad Institute Genomics Platform"/>
            <consortium name="The Broad Institute Genome Sequencing Center for Infectious Disease"/>
            <person name="Wu L."/>
            <person name="Ma J."/>
        </authorList>
    </citation>
    <scope>NUCLEOTIDE SEQUENCE [LARGE SCALE GENOMIC DNA]</scope>
    <source>
        <strain evidence="3">CGMCC 1.9106</strain>
    </source>
</reference>
<proteinExistence type="predicted"/>
<comment type="caution">
    <text evidence="2">The sequence shown here is derived from an EMBL/GenBank/DDBJ whole genome shotgun (WGS) entry which is preliminary data.</text>
</comment>
<dbReference type="Gene3D" id="2.50.20.20">
    <property type="match status" value="1"/>
</dbReference>
<keyword evidence="1" id="KW-0732">Signal</keyword>
<feature type="chain" id="PRO_5045221312" description="Lipoprotein LprG" evidence="1">
    <location>
        <begin position="29"/>
        <end position="257"/>
    </location>
</feature>
<protein>
    <recommendedName>
        <fullName evidence="4">Lipoprotein LprG</fullName>
    </recommendedName>
</protein>
<feature type="signal peptide" evidence="1">
    <location>
        <begin position="1"/>
        <end position="28"/>
    </location>
</feature>